<dbReference type="AlphaFoldDB" id="A0A0L0FD85"/>
<keyword evidence="3" id="KW-1185">Reference proteome</keyword>
<name>A0A0L0FD85_9EUKA</name>
<feature type="region of interest" description="Disordered" evidence="1">
    <location>
        <begin position="1"/>
        <end position="61"/>
    </location>
</feature>
<dbReference type="EMBL" id="KQ244134">
    <property type="protein sequence ID" value="KNC74729.1"/>
    <property type="molecule type" value="Genomic_DNA"/>
</dbReference>
<evidence type="ECO:0000313" key="2">
    <source>
        <dbReference type="EMBL" id="KNC74729.1"/>
    </source>
</evidence>
<feature type="compositionally biased region" description="Polar residues" evidence="1">
    <location>
        <begin position="430"/>
        <end position="442"/>
    </location>
</feature>
<protein>
    <submittedName>
        <fullName evidence="2">Uncharacterized protein</fullName>
    </submittedName>
</protein>
<gene>
    <name evidence="2" type="ORF">SARC_12731</name>
</gene>
<dbReference type="RefSeq" id="XP_014148631.1">
    <property type="nucleotide sequence ID" value="XM_014293156.1"/>
</dbReference>
<evidence type="ECO:0000313" key="3">
    <source>
        <dbReference type="Proteomes" id="UP000054560"/>
    </source>
</evidence>
<feature type="compositionally biased region" description="Polar residues" evidence="1">
    <location>
        <begin position="1"/>
        <end position="12"/>
    </location>
</feature>
<proteinExistence type="predicted"/>
<sequence length="494" mass="56184">MATPQNLSSSSKRSFEAFRRVMKSPRQQPAHGQAAANLFRDKLQQHRPPQSPEERKENCQDNANVPIDTLAYRKHFPVHHDRYLEAPQDVKRCNISPSTEACITESTAAEMKTQVFLLTQRMMQAETEGRTEDARLLQGLIRTTNETLKTCSITVDKRTLKERSPNPQVSYYLDSPQKIQLHAFILDLHKNVKFHKLDPIHMQMGLHKALQKEGAPTALLNFIVDNEQKLQSMSFQDATAYIVRTNEQDLEDNAYRNVLACMKLNPSVPLETQLRDFDRKVDFMKMRQYENPLQVYRNHGMLNLINQAAGGAYYCDTLRMHTNWREYSATQMRNVFRVNIDKAEEHRRANLSPGGLRSRTRTRVEANTRANPHTPPASNPRARCRSCEQNLPPGPAHAPRRPKLLRAPTSTNTGSHTRRGYAPPHRTSAGGLSTRTQQTPGNTFRPRVNLVDGGDQMTDPTPAEVGESEVIHIHDLVDESYVDSEDKLIAIKTA</sequence>
<evidence type="ECO:0000256" key="1">
    <source>
        <dbReference type="SAM" id="MobiDB-lite"/>
    </source>
</evidence>
<feature type="region of interest" description="Disordered" evidence="1">
    <location>
        <begin position="347"/>
        <end position="455"/>
    </location>
</feature>
<accession>A0A0L0FD85</accession>
<organism evidence="2 3">
    <name type="scientific">Sphaeroforma arctica JP610</name>
    <dbReference type="NCBI Taxonomy" id="667725"/>
    <lineage>
        <taxon>Eukaryota</taxon>
        <taxon>Ichthyosporea</taxon>
        <taxon>Ichthyophonida</taxon>
        <taxon>Sphaeroforma</taxon>
    </lineage>
</organism>
<dbReference type="GeneID" id="25913235"/>
<reference evidence="2 3" key="1">
    <citation type="submission" date="2011-02" db="EMBL/GenBank/DDBJ databases">
        <title>The Genome Sequence of Sphaeroforma arctica JP610.</title>
        <authorList>
            <consortium name="The Broad Institute Genome Sequencing Platform"/>
            <person name="Russ C."/>
            <person name="Cuomo C."/>
            <person name="Young S.K."/>
            <person name="Zeng Q."/>
            <person name="Gargeya S."/>
            <person name="Alvarado L."/>
            <person name="Berlin A."/>
            <person name="Chapman S.B."/>
            <person name="Chen Z."/>
            <person name="Freedman E."/>
            <person name="Gellesch M."/>
            <person name="Goldberg J."/>
            <person name="Griggs A."/>
            <person name="Gujja S."/>
            <person name="Heilman E."/>
            <person name="Heiman D."/>
            <person name="Howarth C."/>
            <person name="Mehta T."/>
            <person name="Neiman D."/>
            <person name="Pearson M."/>
            <person name="Roberts A."/>
            <person name="Saif S."/>
            <person name="Shea T."/>
            <person name="Shenoy N."/>
            <person name="Sisk P."/>
            <person name="Stolte C."/>
            <person name="Sykes S."/>
            <person name="White J."/>
            <person name="Yandava C."/>
            <person name="Burger G."/>
            <person name="Gray M.W."/>
            <person name="Holland P.W.H."/>
            <person name="King N."/>
            <person name="Lang F.B.F."/>
            <person name="Roger A.J."/>
            <person name="Ruiz-Trillo I."/>
            <person name="Haas B."/>
            <person name="Nusbaum C."/>
            <person name="Birren B."/>
        </authorList>
    </citation>
    <scope>NUCLEOTIDE SEQUENCE [LARGE SCALE GENOMIC DNA]</scope>
    <source>
        <strain evidence="2 3">JP610</strain>
    </source>
</reference>
<dbReference type="Proteomes" id="UP000054560">
    <property type="component" value="Unassembled WGS sequence"/>
</dbReference>